<dbReference type="PANTHER" id="PTHR32026">
    <property type="entry name" value="METHYLTRANSFERASE-LIKE PROTEIN 24"/>
    <property type="match status" value="1"/>
</dbReference>
<dbReference type="GO" id="GO:0008168">
    <property type="term" value="F:methyltransferase activity"/>
    <property type="evidence" value="ECO:0007669"/>
    <property type="project" value="UniProtKB-KW"/>
</dbReference>
<dbReference type="STRING" id="274537.BIU88_10580"/>
<keyword evidence="3" id="KW-1185">Reference proteome</keyword>
<dbReference type="Gene3D" id="3.40.50.150">
    <property type="entry name" value="Vaccinia Virus protein VP39"/>
    <property type="match status" value="1"/>
</dbReference>
<keyword evidence="2" id="KW-0489">Methyltransferase</keyword>
<dbReference type="AlphaFoldDB" id="A0A1D8D9D7"/>
<dbReference type="OrthoDB" id="9812600at2"/>
<gene>
    <name evidence="2" type="ORF">BIU88_10580</name>
</gene>
<accession>A0A1D8D9D7</accession>
<dbReference type="PANTHER" id="PTHR32026:SF10">
    <property type="entry name" value="METHYLTRANSFERASE-LIKE PROTEIN 24-RELATED"/>
    <property type="match status" value="1"/>
</dbReference>
<dbReference type="SUPFAM" id="SSF53335">
    <property type="entry name" value="S-adenosyl-L-methionine-dependent methyltransferases"/>
    <property type="match status" value="1"/>
</dbReference>
<dbReference type="RefSeq" id="WP_069810731.1">
    <property type="nucleotide sequence ID" value="NZ_CP017305.1"/>
</dbReference>
<dbReference type="InterPro" id="IPR006342">
    <property type="entry name" value="FkbM_mtfrase"/>
</dbReference>
<protein>
    <submittedName>
        <fullName evidence="2">FkbM family methyltransferase</fullName>
    </submittedName>
</protein>
<dbReference type="Proteomes" id="UP000095185">
    <property type="component" value="Chromosome"/>
</dbReference>
<sequence>MRFFTKSKILFRQMIGRELKAGVELYCKTFHAGGWVFSPIGIDSSSVVFSLGVADNIKFDKSMIDSFGCHVHAFDPTPAWVDWIAAQQTPPEFHFYPYAIGDKDGTLPLYPRVNRKGKPVPGMLTMIDEWKGAYEAIEAPVRRISTIMSEIGVDHIDILKMNIEAAEYEVIDDVLNSGVPVYQLLVEFHHRFKTVPLEKTKEILQKLFFAGYRIFYISEKLYEFSFIHEQTYHQRVNDSINSLTPKSRAARSD</sequence>
<evidence type="ECO:0000313" key="3">
    <source>
        <dbReference type="Proteomes" id="UP000095185"/>
    </source>
</evidence>
<dbReference type="Pfam" id="PF05050">
    <property type="entry name" value="Methyltransf_21"/>
    <property type="match status" value="1"/>
</dbReference>
<name>A0A1D8D9D7_CHLLM</name>
<dbReference type="KEGG" id="clz:BIU88_10580"/>
<dbReference type="InterPro" id="IPR029063">
    <property type="entry name" value="SAM-dependent_MTases_sf"/>
</dbReference>
<dbReference type="InterPro" id="IPR026913">
    <property type="entry name" value="METTL24"/>
</dbReference>
<dbReference type="NCBIfam" id="TIGR01444">
    <property type="entry name" value="fkbM_fam"/>
    <property type="match status" value="1"/>
</dbReference>
<keyword evidence="2" id="KW-0808">Transferase</keyword>
<proteinExistence type="predicted"/>
<feature type="domain" description="Methyltransferase FkbM" evidence="1">
    <location>
        <begin position="68"/>
        <end position="214"/>
    </location>
</feature>
<evidence type="ECO:0000313" key="2">
    <source>
        <dbReference type="EMBL" id="AOS84539.1"/>
    </source>
</evidence>
<dbReference type="EMBL" id="CP017305">
    <property type="protein sequence ID" value="AOS84539.1"/>
    <property type="molecule type" value="Genomic_DNA"/>
</dbReference>
<dbReference type="GO" id="GO:0032259">
    <property type="term" value="P:methylation"/>
    <property type="evidence" value="ECO:0007669"/>
    <property type="project" value="UniProtKB-KW"/>
</dbReference>
<evidence type="ECO:0000259" key="1">
    <source>
        <dbReference type="Pfam" id="PF05050"/>
    </source>
</evidence>
<reference evidence="2" key="1">
    <citation type="submission" date="2016-09" db="EMBL/GenBank/DDBJ databases">
        <title>Genome sequence of Chlorobaculum limnaeum.</title>
        <authorList>
            <person name="Liu Z."/>
            <person name="Tank M."/>
            <person name="Bryant D.A."/>
        </authorList>
    </citation>
    <scope>NUCLEOTIDE SEQUENCE [LARGE SCALE GENOMIC DNA]</scope>
    <source>
        <strain evidence="2">DSM 1677</strain>
    </source>
</reference>
<organism evidence="2 3">
    <name type="scientific">Chlorobaculum limnaeum</name>
    <dbReference type="NCBI Taxonomy" id="274537"/>
    <lineage>
        <taxon>Bacteria</taxon>
        <taxon>Pseudomonadati</taxon>
        <taxon>Chlorobiota</taxon>
        <taxon>Chlorobiia</taxon>
        <taxon>Chlorobiales</taxon>
        <taxon>Chlorobiaceae</taxon>
        <taxon>Chlorobaculum</taxon>
    </lineage>
</organism>